<dbReference type="GO" id="GO:1903476">
    <property type="term" value="P:protein localization to cell division site involved in mitotic actomyosin contractile ring assembly"/>
    <property type="evidence" value="ECO:0007669"/>
    <property type="project" value="EnsemblFungi"/>
</dbReference>
<dbReference type="AlphaFoldDB" id="A0A0C7NAB3"/>
<dbReference type="STRING" id="1245769.A0A0C7NAB3"/>
<organism evidence="3 4">
    <name type="scientific">Lachancea lanzarotensis</name>
    <dbReference type="NCBI Taxonomy" id="1245769"/>
    <lineage>
        <taxon>Eukaryota</taxon>
        <taxon>Fungi</taxon>
        <taxon>Dikarya</taxon>
        <taxon>Ascomycota</taxon>
        <taxon>Saccharomycotina</taxon>
        <taxon>Saccharomycetes</taxon>
        <taxon>Saccharomycetales</taxon>
        <taxon>Saccharomycetaceae</taxon>
        <taxon>Lachancea</taxon>
    </lineage>
</organism>
<dbReference type="GeneID" id="34688369"/>
<dbReference type="InterPro" id="IPR011992">
    <property type="entry name" value="EF-hand-dom_pair"/>
</dbReference>
<accession>A0A0C7NAB3</accession>
<dbReference type="PANTHER" id="PTHR23048:SF0">
    <property type="entry name" value="CALMODULIN LIKE 3"/>
    <property type="match status" value="1"/>
</dbReference>
<name>A0A0C7NAB3_9SACH</name>
<feature type="domain" description="EF-hand" evidence="2">
    <location>
        <begin position="75"/>
        <end position="110"/>
    </location>
</feature>
<dbReference type="SUPFAM" id="SSF47473">
    <property type="entry name" value="EF-hand"/>
    <property type="match status" value="1"/>
</dbReference>
<dbReference type="OrthoDB" id="26525at2759"/>
<dbReference type="EMBL" id="LN736372">
    <property type="protein sequence ID" value="CEP64802.1"/>
    <property type="molecule type" value="Genomic_DNA"/>
</dbReference>
<dbReference type="Pfam" id="PF13499">
    <property type="entry name" value="EF-hand_7"/>
    <property type="match status" value="1"/>
</dbReference>
<sequence length="143" mass="16015">MSEKTQKDIFTLFDKQARGKISKQQLGDYLRAIGFNPTNALVEEVGTDAPDALTLDEITTLVSKHREALDKTTKAQVEDFIKAFQVFDKENEGKVSVGDIRYMLTGLGERLSDAEVDELLKGVEVDADGGVDYRKFIEDILRQ</sequence>
<dbReference type="GO" id="GO:0120155">
    <property type="term" value="C:MIH complex"/>
    <property type="evidence" value="ECO:0007669"/>
    <property type="project" value="EnsemblFungi"/>
</dbReference>
<evidence type="ECO:0000259" key="2">
    <source>
        <dbReference type="PROSITE" id="PS50222"/>
    </source>
</evidence>
<evidence type="ECO:0000313" key="3">
    <source>
        <dbReference type="EMBL" id="CEP64802.1"/>
    </source>
</evidence>
<dbReference type="Gene3D" id="1.10.238.10">
    <property type="entry name" value="EF-hand"/>
    <property type="match status" value="2"/>
</dbReference>
<gene>
    <name evidence="3" type="ORF">LALA0_S13e03334g</name>
</gene>
<dbReference type="GO" id="GO:0031982">
    <property type="term" value="C:vesicle"/>
    <property type="evidence" value="ECO:0007669"/>
    <property type="project" value="EnsemblFungi"/>
</dbReference>
<dbReference type="GO" id="GO:0031489">
    <property type="term" value="F:myosin V binding"/>
    <property type="evidence" value="ECO:0007669"/>
    <property type="project" value="EnsemblFungi"/>
</dbReference>
<dbReference type="Proteomes" id="UP000054304">
    <property type="component" value="Unassembled WGS sequence"/>
</dbReference>
<keyword evidence="1" id="KW-0677">Repeat</keyword>
<dbReference type="FunFam" id="1.10.238.10:FF:000082">
    <property type="entry name" value="Myosin light chain 1"/>
    <property type="match status" value="1"/>
</dbReference>
<dbReference type="PANTHER" id="PTHR23048">
    <property type="entry name" value="MYOSIN LIGHT CHAIN 1, 3"/>
    <property type="match status" value="1"/>
</dbReference>
<dbReference type="GO" id="GO:0042802">
    <property type="term" value="F:identical protein binding"/>
    <property type="evidence" value="ECO:0007669"/>
    <property type="project" value="EnsemblFungi"/>
</dbReference>
<evidence type="ECO:0000313" key="4">
    <source>
        <dbReference type="Proteomes" id="UP000054304"/>
    </source>
</evidence>
<reference evidence="3 4" key="1">
    <citation type="submission" date="2014-12" db="EMBL/GenBank/DDBJ databases">
        <authorList>
            <person name="Neuveglise Cecile"/>
        </authorList>
    </citation>
    <scope>NUCLEOTIDE SEQUENCE [LARGE SCALE GENOMIC DNA]</scope>
    <source>
        <strain evidence="3 4">CBS 12615</strain>
    </source>
</reference>
<proteinExistence type="predicted"/>
<feature type="domain" description="EF-hand" evidence="2">
    <location>
        <begin position="1"/>
        <end position="36"/>
    </location>
</feature>
<evidence type="ECO:0000256" key="1">
    <source>
        <dbReference type="ARBA" id="ARBA00022737"/>
    </source>
</evidence>
<dbReference type="GO" id="GO:0032038">
    <property type="term" value="F:myosin II heavy chain binding"/>
    <property type="evidence" value="ECO:0007669"/>
    <property type="project" value="EnsemblFungi"/>
</dbReference>
<dbReference type="GO" id="GO:0000142">
    <property type="term" value="C:cellular bud neck contractile ring"/>
    <property type="evidence" value="ECO:0007669"/>
    <property type="project" value="EnsemblFungi"/>
</dbReference>
<dbReference type="GO" id="GO:0016460">
    <property type="term" value="C:myosin II complex"/>
    <property type="evidence" value="ECO:0007669"/>
    <property type="project" value="EnsemblFungi"/>
</dbReference>
<dbReference type="InterPro" id="IPR050230">
    <property type="entry name" value="CALM/Myosin/TropC-like"/>
</dbReference>
<dbReference type="GO" id="GO:0005934">
    <property type="term" value="C:cellular bud tip"/>
    <property type="evidence" value="ECO:0007669"/>
    <property type="project" value="EnsemblFungi"/>
</dbReference>
<protein>
    <submittedName>
        <fullName evidence="3">LALA0S13e03334g1_1</fullName>
    </submittedName>
</protein>
<dbReference type="InterPro" id="IPR002048">
    <property type="entry name" value="EF_hand_dom"/>
</dbReference>
<dbReference type="GO" id="GO:0006903">
    <property type="term" value="P:vesicle targeting"/>
    <property type="evidence" value="ECO:0007669"/>
    <property type="project" value="EnsemblFungi"/>
</dbReference>
<dbReference type="HOGENOM" id="CLU_061288_13_1_1"/>
<dbReference type="GO" id="GO:0005509">
    <property type="term" value="F:calcium ion binding"/>
    <property type="evidence" value="ECO:0007669"/>
    <property type="project" value="InterPro"/>
</dbReference>
<keyword evidence="4" id="KW-1185">Reference proteome</keyword>
<dbReference type="CDD" id="cd00051">
    <property type="entry name" value="EFh"/>
    <property type="match status" value="1"/>
</dbReference>
<dbReference type="PROSITE" id="PS50222">
    <property type="entry name" value="EF_HAND_2"/>
    <property type="match status" value="2"/>
</dbReference>
<dbReference type="RefSeq" id="XP_022631004.1">
    <property type="nucleotide sequence ID" value="XM_022773721.1"/>
</dbReference>